<dbReference type="GO" id="GO:0005737">
    <property type="term" value="C:cytoplasm"/>
    <property type="evidence" value="ECO:0007669"/>
    <property type="project" value="TreeGrafter"/>
</dbReference>
<feature type="domain" description="Sulfatase N-terminal" evidence="9">
    <location>
        <begin position="23"/>
        <end position="363"/>
    </location>
</feature>
<feature type="region of interest" description="Disordered" evidence="7">
    <location>
        <begin position="129"/>
        <end position="163"/>
    </location>
</feature>
<evidence type="ECO:0000313" key="10">
    <source>
        <dbReference type="EMBL" id="QDS93948.1"/>
    </source>
</evidence>
<evidence type="ECO:0000256" key="7">
    <source>
        <dbReference type="SAM" id="MobiDB-lite"/>
    </source>
</evidence>
<sequence precursor="true">MRTLLFVLAVLAGRSSVMAEERPNILFIAIDDMRPEIGCYGGPQVQTPHLDAFAAEGMRFDRAYCQVPVCGASRASLMTGILPTEDRFRNYTTRADNDAAGAATLPETFKNAGYTTVSNGKIFHNPKDSAGQSWSAPAWRPSGKSLASHDPATTAKLSASKQRGRIYESPDVADNAYPDGLVAEKSIKDLRRLKQAGKPFFLACGFVRPHMPFYAPKKYWDRYQRDQVDIADNRYRPAGAPKALQGSQEFRSYHLADFDVNSDDFHRMMRHGYMASVSYVDKLVGDVLAELERLELADNTIVVVWGDHGWHLGEHDFWGKHNTMHLATRVPLIVRASGRKAGATQALVETIDIFPTLCSLADIAVPTTVQGRCFSAILENPKQPFREVVYSRIRSGDTVIDDRFSYTEYDGGKSEMLYDLKKDPAENRNVAGEPEYADVVTKMNRMLKERQSEAANAKLKRPKVK</sequence>
<dbReference type="EMBL" id="CP036262">
    <property type="protein sequence ID" value="QDS93948.1"/>
    <property type="molecule type" value="Genomic_DNA"/>
</dbReference>
<organism evidence="10 11">
    <name type="scientific">Roseimaritima multifibrata</name>
    <dbReference type="NCBI Taxonomy" id="1930274"/>
    <lineage>
        <taxon>Bacteria</taxon>
        <taxon>Pseudomonadati</taxon>
        <taxon>Planctomycetota</taxon>
        <taxon>Planctomycetia</taxon>
        <taxon>Pirellulales</taxon>
        <taxon>Pirellulaceae</taxon>
        <taxon>Roseimaritima</taxon>
    </lineage>
</organism>
<feature type="chain" id="PRO_5021898584" evidence="8">
    <location>
        <begin position="20"/>
        <end position="465"/>
    </location>
</feature>
<dbReference type="EC" id="3.1.6.1" evidence="10"/>
<feature type="signal peptide" evidence="8">
    <location>
        <begin position="1"/>
        <end position="19"/>
    </location>
</feature>
<evidence type="ECO:0000256" key="8">
    <source>
        <dbReference type="SAM" id="SignalP"/>
    </source>
</evidence>
<dbReference type="GO" id="GO:0046872">
    <property type="term" value="F:metal ion binding"/>
    <property type="evidence" value="ECO:0007669"/>
    <property type="project" value="UniProtKB-KW"/>
</dbReference>
<evidence type="ECO:0000313" key="11">
    <source>
        <dbReference type="Proteomes" id="UP000320672"/>
    </source>
</evidence>
<dbReference type="RefSeq" id="WP_218933177.1">
    <property type="nucleotide sequence ID" value="NZ_CP036262.1"/>
</dbReference>
<dbReference type="Gene3D" id="3.40.720.10">
    <property type="entry name" value="Alkaline Phosphatase, subunit A"/>
    <property type="match status" value="1"/>
</dbReference>
<dbReference type="AlphaFoldDB" id="A0A517MGD8"/>
<keyword evidence="4 8" id="KW-0732">Signal</keyword>
<reference evidence="10 11" key="1">
    <citation type="submission" date="2019-02" db="EMBL/GenBank/DDBJ databases">
        <title>Deep-cultivation of Planctomycetes and their phenomic and genomic characterization uncovers novel biology.</title>
        <authorList>
            <person name="Wiegand S."/>
            <person name="Jogler M."/>
            <person name="Boedeker C."/>
            <person name="Pinto D."/>
            <person name="Vollmers J."/>
            <person name="Rivas-Marin E."/>
            <person name="Kohn T."/>
            <person name="Peeters S.H."/>
            <person name="Heuer A."/>
            <person name="Rast P."/>
            <person name="Oberbeckmann S."/>
            <person name="Bunk B."/>
            <person name="Jeske O."/>
            <person name="Meyerdierks A."/>
            <person name="Storesund J.E."/>
            <person name="Kallscheuer N."/>
            <person name="Luecker S."/>
            <person name="Lage O.M."/>
            <person name="Pohl T."/>
            <person name="Merkel B.J."/>
            <person name="Hornburger P."/>
            <person name="Mueller R.-W."/>
            <person name="Bruemmer F."/>
            <person name="Labrenz M."/>
            <person name="Spormann A.M."/>
            <person name="Op den Camp H."/>
            <person name="Overmann J."/>
            <person name="Amann R."/>
            <person name="Jetten M.S.M."/>
            <person name="Mascher T."/>
            <person name="Medema M.H."/>
            <person name="Devos D.P."/>
            <person name="Kaster A.-K."/>
            <person name="Ovreas L."/>
            <person name="Rohde M."/>
            <person name="Galperin M.Y."/>
            <person name="Jogler C."/>
        </authorList>
    </citation>
    <scope>NUCLEOTIDE SEQUENCE [LARGE SCALE GENOMIC DNA]</scope>
    <source>
        <strain evidence="10 11">FF011L</strain>
    </source>
</reference>
<dbReference type="Pfam" id="PF00884">
    <property type="entry name" value="Sulfatase"/>
    <property type="match status" value="1"/>
</dbReference>
<dbReference type="SUPFAM" id="SSF53649">
    <property type="entry name" value="Alkaline phosphatase-like"/>
    <property type="match status" value="1"/>
</dbReference>
<dbReference type="Proteomes" id="UP000320672">
    <property type="component" value="Chromosome"/>
</dbReference>
<evidence type="ECO:0000256" key="4">
    <source>
        <dbReference type="ARBA" id="ARBA00022729"/>
    </source>
</evidence>
<keyword evidence="3" id="KW-0479">Metal-binding</keyword>
<gene>
    <name evidence="10" type="ORF">FF011L_27250</name>
</gene>
<evidence type="ECO:0000256" key="6">
    <source>
        <dbReference type="ARBA" id="ARBA00022837"/>
    </source>
</evidence>
<keyword evidence="6" id="KW-0106">Calcium</keyword>
<dbReference type="InterPro" id="IPR000917">
    <property type="entry name" value="Sulfatase_N"/>
</dbReference>
<evidence type="ECO:0000259" key="9">
    <source>
        <dbReference type="Pfam" id="PF00884"/>
    </source>
</evidence>
<dbReference type="CDD" id="cd16030">
    <property type="entry name" value="iduronate-2-sulfatase"/>
    <property type="match status" value="1"/>
</dbReference>
<keyword evidence="11" id="KW-1185">Reference proteome</keyword>
<protein>
    <submittedName>
        <fullName evidence="10">Arylsulfatase</fullName>
        <ecNumber evidence="10">3.1.6.1</ecNumber>
    </submittedName>
</protein>
<dbReference type="InterPro" id="IPR035874">
    <property type="entry name" value="IDS"/>
</dbReference>
<dbReference type="InterPro" id="IPR017850">
    <property type="entry name" value="Alkaline_phosphatase_core_sf"/>
</dbReference>
<evidence type="ECO:0000256" key="3">
    <source>
        <dbReference type="ARBA" id="ARBA00022723"/>
    </source>
</evidence>
<evidence type="ECO:0000256" key="5">
    <source>
        <dbReference type="ARBA" id="ARBA00022801"/>
    </source>
</evidence>
<dbReference type="PANTHER" id="PTHR45953">
    <property type="entry name" value="IDURONATE 2-SULFATASE"/>
    <property type="match status" value="1"/>
</dbReference>
<dbReference type="KEGG" id="rml:FF011L_27250"/>
<evidence type="ECO:0000256" key="1">
    <source>
        <dbReference type="ARBA" id="ARBA00001913"/>
    </source>
</evidence>
<dbReference type="GO" id="GO:0004423">
    <property type="term" value="F:iduronate-2-sulfatase activity"/>
    <property type="evidence" value="ECO:0007669"/>
    <property type="project" value="InterPro"/>
</dbReference>
<name>A0A517MGD8_9BACT</name>
<dbReference type="PANTHER" id="PTHR45953:SF1">
    <property type="entry name" value="IDURONATE 2-SULFATASE"/>
    <property type="match status" value="1"/>
</dbReference>
<comment type="similarity">
    <text evidence="2">Belongs to the sulfatase family.</text>
</comment>
<accession>A0A517MGD8</accession>
<keyword evidence="5 10" id="KW-0378">Hydrolase</keyword>
<dbReference type="GO" id="GO:0004065">
    <property type="term" value="F:arylsulfatase activity"/>
    <property type="evidence" value="ECO:0007669"/>
    <property type="project" value="UniProtKB-EC"/>
</dbReference>
<comment type="cofactor">
    <cofactor evidence="1">
        <name>Ca(2+)</name>
        <dbReference type="ChEBI" id="CHEBI:29108"/>
    </cofactor>
</comment>
<evidence type="ECO:0000256" key="2">
    <source>
        <dbReference type="ARBA" id="ARBA00008779"/>
    </source>
</evidence>
<proteinExistence type="inferred from homology"/>